<feature type="transmembrane region" description="Helical" evidence="7">
    <location>
        <begin position="238"/>
        <end position="255"/>
    </location>
</feature>
<keyword evidence="3" id="KW-1003">Cell membrane</keyword>
<dbReference type="Proteomes" id="UP000029538">
    <property type="component" value="Unassembled WGS sequence"/>
</dbReference>
<comment type="similarity">
    <text evidence="2">Belongs to the acyltransferase 3 family.</text>
</comment>
<keyword evidence="9" id="KW-0808">Transferase</keyword>
<dbReference type="Pfam" id="PF01757">
    <property type="entry name" value="Acyl_transf_3"/>
    <property type="match status" value="1"/>
</dbReference>
<keyword evidence="4 7" id="KW-0812">Transmembrane</keyword>
<feature type="transmembrane region" description="Helical" evidence="7">
    <location>
        <begin position="190"/>
        <end position="217"/>
    </location>
</feature>
<feature type="domain" description="Acyltransferase 3" evidence="8">
    <location>
        <begin position="6"/>
        <end position="290"/>
    </location>
</feature>
<evidence type="ECO:0000256" key="3">
    <source>
        <dbReference type="ARBA" id="ARBA00022475"/>
    </source>
</evidence>
<dbReference type="InterPro" id="IPR002656">
    <property type="entry name" value="Acyl_transf_3_dom"/>
</dbReference>
<comment type="subcellular location">
    <subcellularLocation>
        <location evidence="1">Cell membrane</location>
        <topology evidence="1">Multi-pass membrane protein</topology>
    </subcellularLocation>
</comment>
<dbReference type="RefSeq" id="WP_036883893.1">
    <property type="nucleotide sequence ID" value="NZ_JRNR01000081.1"/>
</dbReference>
<dbReference type="GO" id="GO:0016413">
    <property type="term" value="F:O-acetyltransferase activity"/>
    <property type="evidence" value="ECO:0007669"/>
    <property type="project" value="TreeGrafter"/>
</dbReference>
<evidence type="ECO:0000256" key="4">
    <source>
        <dbReference type="ARBA" id="ARBA00022692"/>
    </source>
</evidence>
<proteinExistence type="inferred from homology"/>
<feature type="transmembrane region" description="Helical" evidence="7">
    <location>
        <begin position="12"/>
        <end position="30"/>
    </location>
</feature>
<evidence type="ECO:0000256" key="5">
    <source>
        <dbReference type="ARBA" id="ARBA00022989"/>
    </source>
</evidence>
<protein>
    <submittedName>
        <fullName evidence="9">Acyltransferase</fullName>
    </submittedName>
</protein>
<feature type="transmembrane region" description="Helical" evidence="7">
    <location>
        <begin position="140"/>
        <end position="170"/>
    </location>
</feature>
<dbReference type="GO" id="GO:0005886">
    <property type="term" value="C:plasma membrane"/>
    <property type="evidence" value="ECO:0007669"/>
    <property type="project" value="UniProtKB-SubCell"/>
</dbReference>
<organism evidence="9 10">
    <name type="scientific">Prevotella disiens DNF00882</name>
    <dbReference type="NCBI Taxonomy" id="1401075"/>
    <lineage>
        <taxon>Bacteria</taxon>
        <taxon>Pseudomonadati</taxon>
        <taxon>Bacteroidota</taxon>
        <taxon>Bacteroidia</taxon>
        <taxon>Bacteroidales</taxon>
        <taxon>Prevotellaceae</taxon>
        <taxon>Prevotella</taxon>
    </lineage>
</organism>
<keyword evidence="6 7" id="KW-0472">Membrane</keyword>
<dbReference type="EMBL" id="JRNR01000081">
    <property type="protein sequence ID" value="KGF48650.1"/>
    <property type="molecule type" value="Genomic_DNA"/>
</dbReference>
<feature type="transmembrane region" description="Helical" evidence="7">
    <location>
        <begin position="65"/>
        <end position="86"/>
    </location>
</feature>
<name>A0A096APG3_9BACT</name>
<evidence type="ECO:0000256" key="7">
    <source>
        <dbReference type="SAM" id="Phobius"/>
    </source>
</evidence>
<accession>A0A096APG3</accession>
<comment type="caution">
    <text evidence="9">The sequence shown here is derived from an EMBL/GenBank/DDBJ whole genome shotgun (WGS) entry which is preliminary data.</text>
</comment>
<keyword evidence="5 7" id="KW-1133">Transmembrane helix</keyword>
<dbReference type="PANTHER" id="PTHR40074:SF2">
    <property type="entry name" value="O-ACETYLTRANSFERASE WECH"/>
    <property type="match status" value="1"/>
</dbReference>
<dbReference type="AlphaFoldDB" id="A0A096APG3"/>
<feature type="transmembrane region" description="Helical" evidence="7">
    <location>
        <begin position="36"/>
        <end position="53"/>
    </location>
</feature>
<evidence type="ECO:0000256" key="1">
    <source>
        <dbReference type="ARBA" id="ARBA00004651"/>
    </source>
</evidence>
<evidence type="ECO:0000256" key="2">
    <source>
        <dbReference type="ARBA" id="ARBA00007400"/>
    </source>
</evidence>
<evidence type="ECO:0000313" key="9">
    <source>
        <dbReference type="EMBL" id="KGF48650.1"/>
    </source>
</evidence>
<keyword evidence="9" id="KW-0012">Acyltransferase</keyword>
<evidence type="ECO:0000313" key="10">
    <source>
        <dbReference type="Proteomes" id="UP000029538"/>
    </source>
</evidence>
<reference evidence="9 10" key="1">
    <citation type="submission" date="2014-07" db="EMBL/GenBank/DDBJ databases">
        <authorList>
            <person name="McCorrison J."/>
            <person name="Sanka R."/>
            <person name="Torralba M."/>
            <person name="Gillis M."/>
            <person name="Haft D.H."/>
            <person name="Methe B."/>
            <person name="Sutton G."/>
            <person name="Nelson K.E."/>
        </authorList>
    </citation>
    <scope>NUCLEOTIDE SEQUENCE [LARGE SCALE GENOMIC DNA]</scope>
    <source>
        <strain evidence="9 10">DNF00882</strain>
    </source>
</reference>
<feature type="transmembrane region" description="Helical" evidence="7">
    <location>
        <begin position="275"/>
        <end position="294"/>
    </location>
</feature>
<sequence>MKHSTEINFSRAVLILLVVLVHIVHFGTTYPAVKEAILAFMMPTFLFITGYLANVDKPAKAFGQYVLQIFLPYFIMVVGFSVLSYFLPVRDKLTELSVNAISERLFVTSIGPYWFLYVMLGCGLLYRLSGLIVRNKERSFLRILTFGLLLYGVSFVVPLMSVQNVMYYFLGVALRQCNIQYTNFIKPSRFALFLFIFIIVFLGVRTWVSFGIVWAVYEFLAFTSWLSTRLPQRLEYSFNWLGMNTLPIYLFHPIFTLASKYYLPFFVWDKTEICFTIVTLLFSVSGSLMVAFALDKTHLTQLFGRKAFFRNINEKQ</sequence>
<evidence type="ECO:0000256" key="6">
    <source>
        <dbReference type="ARBA" id="ARBA00023136"/>
    </source>
</evidence>
<gene>
    <name evidence="9" type="ORF">HMPREF0654_08320</name>
</gene>
<dbReference type="GO" id="GO:0009246">
    <property type="term" value="P:enterobacterial common antigen biosynthetic process"/>
    <property type="evidence" value="ECO:0007669"/>
    <property type="project" value="TreeGrafter"/>
</dbReference>
<evidence type="ECO:0000259" key="8">
    <source>
        <dbReference type="Pfam" id="PF01757"/>
    </source>
</evidence>
<feature type="transmembrane region" description="Helical" evidence="7">
    <location>
        <begin position="106"/>
        <end position="128"/>
    </location>
</feature>
<dbReference type="PANTHER" id="PTHR40074">
    <property type="entry name" value="O-ACETYLTRANSFERASE WECH"/>
    <property type="match status" value="1"/>
</dbReference>